<name>A0AA38LN33_TAXCH</name>
<evidence type="ECO:0000313" key="2">
    <source>
        <dbReference type="EMBL" id="KAH9328370.1"/>
    </source>
</evidence>
<keyword evidence="3" id="KW-1185">Reference proteome</keyword>
<feature type="non-terminal residue" evidence="2">
    <location>
        <position position="117"/>
    </location>
</feature>
<dbReference type="Proteomes" id="UP000824469">
    <property type="component" value="Unassembled WGS sequence"/>
</dbReference>
<accession>A0AA38LN33</accession>
<protein>
    <submittedName>
        <fullName evidence="2">Uncharacterized protein</fullName>
    </submittedName>
</protein>
<dbReference type="EMBL" id="JAHRHJ020000001">
    <property type="protein sequence ID" value="KAH9328370.1"/>
    <property type="molecule type" value="Genomic_DNA"/>
</dbReference>
<proteinExistence type="predicted"/>
<feature type="region of interest" description="Disordered" evidence="1">
    <location>
        <begin position="20"/>
        <end position="96"/>
    </location>
</feature>
<comment type="caution">
    <text evidence="2">The sequence shown here is derived from an EMBL/GenBank/DDBJ whole genome shotgun (WGS) entry which is preliminary data.</text>
</comment>
<feature type="compositionally biased region" description="Basic residues" evidence="1">
    <location>
        <begin position="27"/>
        <end position="36"/>
    </location>
</feature>
<dbReference type="AlphaFoldDB" id="A0AA38LN33"/>
<evidence type="ECO:0000313" key="3">
    <source>
        <dbReference type="Proteomes" id="UP000824469"/>
    </source>
</evidence>
<evidence type="ECO:0000256" key="1">
    <source>
        <dbReference type="SAM" id="MobiDB-lite"/>
    </source>
</evidence>
<reference evidence="2 3" key="1">
    <citation type="journal article" date="2021" name="Nat. Plants">
        <title>The Taxus genome provides insights into paclitaxel biosynthesis.</title>
        <authorList>
            <person name="Xiong X."/>
            <person name="Gou J."/>
            <person name="Liao Q."/>
            <person name="Li Y."/>
            <person name="Zhou Q."/>
            <person name="Bi G."/>
            <person name="Li C."/>
            <person name="Du R."/>
            <person name="Wang X."/>
            <person name="Sun T."/>
            <person name="Guo L."/>
            <person name="Liang H."/>
            <person name="Lu P."/>
            <person name="Wu Y."/>
            <person name="Zhang Z."/>
            <person name="Ro D.K."/>
            <person name="Shang Y."/>
            <person name="Huang S."/>
            <person name="Yan J."/>
        </authorList>
    </citation>
    <scope>NUCLEOTIDE SEQUENCE [LARGE SCALE GENOMIC DNA]</scope>
    <source>
        <strain evidence="2">Ta-2019</strain>
    </source>
</reference>
<organism evidence="2 3">
    <name type="scientific">Taxus chinensis</name>
    <name type="common">Chinese yew</name>
    <name type="synonym">Taxus wallichiana var. chinensis</name>
    <dbReference type="NCBI Taxonomy" id="29808"/>
    <lineage>
        <taxon>Eukaryota</taxon>
        <taxon>Viridiplantae</taxon>
        <taxon>Streptophyta</taxon>
        <taxon>Embryophyta</taxon>
        <taxon>Tracheophyta</taxon>
        <taxon>Spermatophyta</taxon>
        <taxon>Pinopsida</taxon>
        <taxon>Pinidae</taxon>
        <taxon>Conifers II</taxon>
        <taxon>Cupressales</taxon>
        <taxon>Taxaceae</taxon>
        <taxon>Taxus</taxon>
    </lineage>
</organism>
<sequence>LPLGNSWDVGARISRKTARKFAEKRGSWKKRTRRTRTSWFGRKGEFLQRKQSGPSRTRGTQKELVRPKEKKIKKQLGHMSHKEATHREKVKRPRAKEAHFRRFERICPRQSRTVGKN</sequence>
<gene>
    <name evidence="2" type="ORF">KI387_000478</name>
</gene>
<feature type="non-terminal residue" evidence="2">
    <location>
        <position position="1"/>
    </location>
</feature>
<feature type="compositionally biased region" description="Polar residues" evidence="1">
    <location>
        <begin position="49"/>
        <end position="58"/>
    </location>
</feature>